<evidence type="ECO:0000313" key="1">
    <source>
        <dbReference type="EMBL" id="CUQ21297.1"/>
    </source>
</evidence>
<proteinExistence type="predicted"/>
<protein>
    <submittedName>
        <fullName evidence="2">DUF4249 domain-containing protein</fullName>
    </submittedName>
    <submittedName>
        <fullName evidence="1">Putative lipoprotein</fullName>
    </submittedName>
</protein>
<accession>A0A174UML0</accession>
<evidence type="ECO:0000313" key="2">
    <source>
        <dbReference type="EMBL" id="KAB4447543.1"/>
    </source>
</evidence>
<sequence>MKTYIYHPLILLVIILVTVSCENELPFNIKDNPPKLVMNAFINADSLTNVLFLNLTGKDYANHIENATVEVHVNGELRETLRPLPMETEYDKQCRFNITGKFASGEVVRIDAMTDDGKYHAWAEVTVPQRLDKIENIDTLTVPLTQNGHTQDYMRYKITFKDRPNEANFYRIIVDKQMRLWGYNHEEGGEDYLHWTKHISYSFIGREDIVLTDGQPSTGDDEDNGLFDTAKNIYGVFDDSRFRDTSYTMTVYNDPAIPYNNNYNGYYEGMDVIIRLLSITETEYYYLKALNLVDSDVYDETINEPLRYPSNVHGGTGMVSISTEVSQTVRIRENTPE</sequence>
<reference evidence="2 4" key="2">
    <citation type="journal article" date="2019" name="Nat. Med.">
        <title>A library of human gut bacterial isolates paired with longitudinal multiomics data enables mechanistic microbiome research.</title>
        <authorList>
            <person name="Poyet M."/>
            <person name="Groussin M."/>
            <person name="Gibbons S.M."/>
            <person name="Avila-Pacheco J."/>
            <person name="Jiang X."/>
            <person name="Kearney S.M."/>
            <person name="Perrotta A.R."/>
            <person name="Berdy B."/>
            <person name="Zhao S."/>
            <person name="Lieberman T.D."/>
            <person name="Swanson P.K."/>
            <person name="Smith M."/>
            <person name="Roesemann S."/>
            <person name="Alexander J.E."/>
            <person name="Rich S.A."/>
            <person name="Livny J."/>
            <person name="Vlamakis H."/>
            <person name="Clish C."/>
            <person name="Bullock K."/>
            <person name="Deik A."/>
            <person name="Scott J."/>
            <person name="Pierce K.A."/>
            <person name="Xavier R.J."/>
            <person name="Alm E.J."/>
        </authorList>
    </citation>
    <scope>NUCLEOTIDE SEQUENCE [LARGE SCALE GENOMIC DNA]</scope>
    <source>
        <strain evidence="2 4">BIOML-A165</strain>
    </source>
</reference>
<dbReference type="Proteomes" id="UP000460317">
    <property type="component" value="Unassembled WGS sequence"/>
</dbReference>
<dbReference type="Proteomes" id="UP000095541">
    <property type="component" value="Unassembled WGS sequence"/>
</dbReference>
<evidence type="ECO:0000313" key="4">
    <source>
        <dbReference type="Proteomes" id="UP000460317"/>
    </source>
</evidence>
<gene>
    <name evidence="1" type="ORF">ERS852557_03016</name>
    <name evidence="2" type="ORF">GAN93_23875</name>
</gene>
<keyword evidence="1" id="KW-0449">Lipoprotein</keyword>
<organism evidence="1 3">
    <name type="scientific">Bacteroides thetaiotaomicron</name>
    <dbReference type="NCBI Taxonomy" id="818"/>
    <lineage>
        <taxon>Bacteria</taxon>
        <taxon>Pseudomonadati</taxon>
        <taxon>Bacteroidota</taxon>
        <taxon>Bacteroidia</taxon>
        <taxon>Bacteroidales</taxon>
        <taxon>Bacteroidaceae</taxon>
        <taxon>Bacteroides</taxon>
    </lineage>
</organism>
<evidence type="ECO:0000313" key="3">
    <source>
        <dbReference type="Proteomes" id="UP000095541"/>
    </source>
</evidence>
<dbReference type="RefSeq" id="WP_055219776.1">
    <property type="nucleotide sequence ID" value="NZ_CP103375.1"/>
</dbReference>
<dbReference type="EMBL" id="CZBI01000004">
    <property type="protein sequence ID" value="CUQ21297.1"/>
    <property type="molecule type" value="Genomic_DNA"/>
</dbReference>
<dbReference type="EMBL" id="WCSB01000041">
    <property type="protein sequence ID" value="KAB4447543.1"/>
    <property type="molecule type" value="Genomic_DNA"/>
</dbReference>
<dbReference type="InterPro" id="IPR025345">
    <property type="entry name" value="DUF4249"/>
</dbReference>
<name>A0A174UML0_BACT4</name>
<reference evidence="1 3" key="1">
    <citation type="submission" date="2015-09" db="EMBL/GenBank/DDBJ databases">
        <authorList>
            <consortium name="Pathogen Informatics"/>
        </authorList>
    </citation>
    <scope>NUCLEOTIDE SEQUENCE [LARGE SCALE GENOMIC DNA]</scope>
    <source>
        <strain evidence="1 3">2789STDY5834945</strain>
    </source>
</reference>
<dbReference type="PROSITE" id="PS51257">
    <property type="entry name" value="PROKAR_LIPOPROTEIN"/>
    <property type="match status" value="1"/>
</dbReference>
<dbReference type="AlphaFoldDB" id="A0A174UML0"/>
<dbReference type="Pfam" id="PF14054">
    <property type="entry name" value="DUF4249"/>
    <property type="match status" value="1"/>
</dbReference>